<feature type="region of interest" description="Disordered" evidence="1">
    <location>
        <begin position="39"/>
        <end position="65"/>
    </location>
</feature>
<keyword evidence="5" id="KW-1185">Reference proteome</keyword>
<feature type="region of interest" description="Disordered" evidence="1">
    <location>
        <begin position="84"/>
        <end position="104"/>
    </location>
</feature>
<gene>
    <name evidence="4" type="ORF">ABIE21_000741</name>
</gene>
<evidence type="ECO:0000256" key="1">
    <source>
        <dbReference type="SAM" id="MobiDB-lite"/>
    </source>
</evidence>
<keyword evidence="2" id="KW-0812">Transmembrane</keyword>
<evidence type="ECO:0000313" key="5">
    <source>
        <dbReference type="Proteomes" id="UP001549257"/>
    </source>
</evidence>
<keyword evidence="2" id="KW-0472">Membrane</keyword>
<feature type="transmembrane region" description="Helical" evidence="2">
    <location>
        <begin position="12"/>
        <end position="35"/>
    </location>
</feature>
<evidence type="ECO:0000313" key="4">
    <source>
        <dbReference type="EMBL" id="MET4581251.1"/>
    </source>
</evidence>
<sequence>MPSRNTRTSRTVPARVVAVLVVFAVAFYLLSGLLAETPVPGSPSTVAETATATATPTPVVPDASPSATTAQTLAALAAIPVKGRSPKTGYDREGQFGSPWTDEDHNGCDTRNDILARDLAAATLEGACRVVSGTLADPYTGGSIAFERGEQTSALVQIDHVVALSNAWQTGAAQIGPERRVAFANDPLNLLAVDGATNSAKGDGDAATWLPPSTAFRCSYVSRQVAVKSAYSLWVTPAEHDAIARVLANCP</sequence>
<comment type="caution">
    <text evidence="4">The sequence shown here is derived from an EMBL/GenBank/DDBJ whole genome shotgun (WGS) entry which is preliminary data.</text>
</comment>
<feature type="compositionally biased region" description="Low complexity" evidence="1">
    <location>
        <begin position="42"/>
        <end position="65"/>
    </location>
</feature>
<reference evidence="4 5" key="1">
    <citation type="submission" date="2024-06" db="EMBL/GenBank/DDBJ databases">
        <title>Sorghum-associated microbial communities from plants grown in Nebraska, USA.</title>
        <authorList>
            <person name="Schachtman D."/>
        </authorList>
    </citation>
    <scope>NUCLEOTIDE SEQUENCE [LARGE SCALE GENOMIC DNA]</scope>
    <source>
        <strain evidence="4 5">2857</strain>
    </source>
</reference>
<organism evidence="4 5">
    <name type="scientific">Conyzicola nivalis</name>
    <dbReference type="NCBI Taxonomy" id="1477021"/>
    <lineage>
        <taxon>Bacteria</taxon>
        <taxon>Bacillati</taxon>
        <taxon>Actinomycetota</taxon>
        <taxon>Actinomycetes</taxon>
        <taxon>Micrococcales</taxon>
        <taxon>Microbacteriaceae</taxon>
        <taxon>Conyzicola</taxon>
    </lineage>
</organism>
<name>A0ABV2QJP6_9MICO</name>
<evidence type="ECO:0000259" key="3">
    <source>
        <dbReference type="Pfam" id="PF07510"/>
    </source>
</evidence>
<feature type="domain" description="GmrSD restriction endonucleases C-terminal" evidence="3">
    <location>
        <begin position="111"/>
        <end position="246"/>
    </location>
</feature>
<dbReference type="Proteomes" id="UP001549257">
    <property type="component" value="Unassembled WGS sequence"/>
</dbReference>
<protein>
    <recommendedName>
        <fullName evidence="3">GmrSD restriction endonucleases C-terminal domain-containing protein</fullName>
    </recommendedName>
</protein>
<dbReference type="PANTHER" id="PTHR24094:SF15">
    <property type="entry name" value="AMP-DEPENDENT SYNTHETASE_LIGASE DOMAIN-CONTAINING PROTEIN-RELATED"/>
    <property type="match status" value="1"/>
</dbReference>
<proteinExistence type="predicted"/>
<accession>A0ABV2QJP6</accession>
<evidence type="ECO:0000256" key="2">
    <source>
        <dbReference type="SAM" id="Phobius"/>
    </source>
</evidence>
<keyword evidence="2" id="KW-1133">Transmembrane helix</keyword>
<dbReference type="InterPro" id="IPR011089">
    <property type="entry name" value="GmrSD_C"/>
</dbReference>
<dbReference type="EMBL" id="JBEPSJ010000001">
    <property type="protein sequence ID" value="MET4581251.1"/>
    <property type="molecule type" value="Genomic_DNA"/>
</dbReference>
<dbReference type="PANTHER" id="PTHR24094">
    <property type="entry name" value="SECRETED PROTEIN"/>
    <property type="match status" value="1"/>
</dbReference>
<dbReference type="Pfam" id="PF07510">
    <property type="entry name" value="GmrSD_C"/>
    <property type="match status" value="1"/>
</dbReference>